<evidence type="ECO:0000313" key="2">
    <source>
        <dbReference type="EMBL" id="KIJ36154.1"/>
    </source>
</evidence>
<organism evidence="2 3">
    <name type="scientific">Sphaerobolus stellatus (strain SS14)</name>
    <dbReference type="NCBI Taxonomy" id="990650"/>
    <lineage>
        <taxon>Eukaryota</taxon>
        <taxon>Fungi</taxon>
        <taxon>Dikarya</taxon>
        <taxon>Basidiomycota</taxon>
        <taxon>Agaricomycotina</taxon>
        <taxon>Agaricomycetes</taxon>
        <taxon>Phallomycetidae</taxon>
        <taxon>Geastrales</taxon>
        <taxon>Sphaerobolaceae</taxon>
        <taxon>Sphaerobolus</taxon>
    </lineage>
</organism>
<evidence type="ECO:0000313" key="3">
    <source>
        <dbReference type="Proteomes" id="UP000054279"/>
    </source>
</evidence>
<proteinExistence type="predicted"/>
<dbReference type="HOGENOM" id="CLU_814239_0_0_1"/>
<dbReference type="AlphaFoldDB" id="A0A0C9UMS6"/>
<dbReference type="EMBL" id="KN837181">
    <property type="protein sequence ID" value="KIJ36154.1"/>
    <property type="molecule type" value="Genomic_DNA"/>
</dbReference>
<feature type="compositionally biased region" description="Low complexity" evidence="1">
    <location>
        <begin position="13"/>
        <end position="25"/>
    </location>
</feature>
<feature type="region of interest" description="Disordered" evidence="1">
    <location>
        <begin position="1"/>
        <end position="25"/>
    </location>
</feature>
<accession>A0A0C9UMS6</accession>
<protein>
    <submittedName>
        <fullName evidence="2">Uncharacterized protein</fullName>
    </submittedName>
</protein>
<sequence>MSAKIALPNASLSNPSSCSQTASSTQSHLLVTGATSEHPQTRFRGANAGGWDAHVARRIVQFGVDRDEGLHRYDRMRLDEVGYSSTPLRTIVIQITICIPRGRLNVRTGSEIQRLNKYESLFGRSPMETQAYLILDIIRSGSPPIWLCVIASRRHDRCRRAVPEWHKNKLHRKIRRIGRLSSGDARAYGDRRELKITSERQESEIKQLELRPLRTQEYDITRCAIQHLAAFLPNQIAFFQNLSNTSASSHNTRIAATSNPAPPTLRCQYVSSNKALTILTSSNASNLSQTSTAKHTGRRGILSGRYHIRLRLIWRIGWKLRWEVHLNAIPPVQTRTLKRYQ</sequence>
<gene>
    <name evidence="2" type="ORF">M422DRAFT_261482</name>
</gene>
<keyword evidence="3" id="KW-1185">Reference proteome</keyword>
<name>A0A0C9UMS6_SPHS4</name>
<reference evidence="2 3" key="1">
    <citation type="submission" date="2014-06" db="EMBL/GenBank/DDBJ databases">
        <title>Evolutionary Origins and Diversification of the Mycorrhizal Mutualists.</title>
        <authorList>
            <consortium name="DOE Joint Genome Institute"/>
            <consortium name="Mycorrhizal Genomics Consortium"/>
            <person name="Kohler A."/>
            <person name="Kuo A."/>
            <person name="Nagy L.G."/>
            <person name="Floudas D."/>
            <person name="Copeland A."/>
            <person name="Barry K.W."/>
            <person name="Cichocki N."/>
            <person name="Veneault-Fourrey C."/>
            <person name="LaButti K."/>
            <person name="Lindquist E.A."/>
            <person name="Lipzen A."/>
            <person name="Lundell T."/>
            <person name="Morin E."/>
            <person name="Murat C."/>
            <person name="Riley R."/>
            <person name="Ohm R."/>
            <person name="Sun H."/>
            <person name="Tunlid A."/>
            <person name="Henrissat B."/>
            <person name="Grigoriev I.V."/>
            <person name="Hibbett D.S."/>
            <person name="Martin F."/>
        </authorList>
    </citation>
    <scope>NUCLEOTIDE SEQUENCE [LARGE SCALE GENOMIC DNA]</scope>
    <source>
        <strain evidence="2 3">SS14</strain>
    </source>
</reference>
<dbReference type="Proteomes" id="UP000054279">
    <property type="component" value="Unassembled WGS sequence"/>
</dbReference>
<evidence type="ECO:0000256" key="1">
    <source>
        <dbReference type="SAM" id="MobiDB-lite"/>
    </source>
</evidence>